<feature type="region of interest" description="Disordered" evidence="2">
    <location>
        <begin position="869"/>
        <end position="897"/>
    </location>
</feature>
<gene>
    <name evidence="3" type="ORF">ABL78_8067</name>
</gene>
<accession>A0A0N1PB25</accession>
<feature type="coiled-coil region" evidence="1">
    <location>
        <begin position="725"/>
        <end position="752"/>
    </location>
</feature>
<evidence type="ECO:0000256" key="2">
    <source>
        <dbReference type="SAM" id="MobiDB-lite"/>
    </source>
</evidence>
<keyword evidence="4" id="KW-1185">Reference proteome</keyword>
<dbReference type="AlphaFoldDB" id="A0A0N1PB25"/>
<name>A0A0N1PB25_LEPSE</name>
<dbReference type="OMA" id="ESSQWHR"/>
<proteinExistence type="predicted"/>
<dbReference type="VEuPathDB" id="TriTrypDB:Lsey_0487_0040"/>
<reference evidence="3 4" key="1">
    <citation type="journal article" date="2015" name="PLoS Pathog.">
        <title>Leptomonas seymouri: Adaptations to the Dixenous Life Cycle Analyzed by Genome Sequencing, Transcriptome Profiling and Co-infection with Leishmania donovani.</title>
        <authorList>
            <person name="Kraeva N."/>
            <person name="Butenko A."/>
            <person name="Hlavacova J."/>
            <person name="Kostygov A."/>
            <person name="Myskova J."/>
            <person name="Grybchuk D."/>
            <person name="Lestinova T."/>
            <person name="Votypka J."/>
            <person name="Volf P."/>
            <person name="Opperdoes F."/>
            <person name="Flegontov P."/>
            <person name="Lukes J."/>
            <person name="Yurchenko V."/>
        </authorList>
    </citation>
    <scope>NUCLEOTIDE SEQUENCE [LARGE SCALE GENOMIC DNA]</scope>
    <source>
        <strain evidence="3 4">ATCC 30220</strain>
    </source>
</reference>
<feature type="compositionally biased region" description="Low complexity" evidence="2">
    <location>
        <begin position="25"/>
        <end position="40"/>
    </location>
</feature>
<sequence length="932" mass="105496">MSQLPNDKYRLRRRPRTPSAGEGGRPPCSSASSSARPSSRPRVEHSENALYASSSISPPALSMWERCTTASTPPPANWQIPSCSRCLVCGRLGCEACSVKVDPEATRQKLDNLRLNTPYERAKLARTTEELFSDESRQRQRLVSRFESRLEGLHTTELIERHLVRVILKEALYRQQLCTSEQAMRSACASSADRHAVLLALQSTEAAARQAAIAREREQFTNLMWRCAHAAQVVKLFQREATTREALRYNESSQWHRLQAAAVESRSHIAENVMARVRFYNVCVESREGVGREWYAALENLAAAAAAHRELIDQHMQQRGALLRAAEQGKRDTAVEEGAARVRLGEEMAEEAEYRVECHRIFARQRASFFKSEALQRQGICEDAESGYHAIFLDMKADEADVRDAEAQRADRRESALLFALDALRTIQYEEQAAFEELLRKKRRDAAGRHTWAEEKAAARAALLQLCVSEKETVVAAAEVAARAELRGALAKGEVDVAQWVVSKYHAREEMHHGAQAALEAVAAEEHEARFRLLSDMATQEERVRQWCEEKHMARIALIEGERAQRSFVVQQEDVCRQAVCSSFVYTTKALEGRLRQHHQERSKALSAAVDSLTRVVQDEQIEFAHLCARAAEDTKRSMELTCFRCQMDLLHVETQRRALLTQDEMIERAEVRTKMSLAARYVAEAALAALRLQLCGVVTAEDSARQCFYEQVGDWYEYVAAQQREEELLLIEELEQHIREELRARQEYMTEDARLYTEEEPLVLPTRSNNDDVARCAFLSSSGGGGDGSIHDVRKALVMQTLGNPICTSSLSSAAVDFLVAVMDRAGSRHDSAREAFVAAERQARDASKKLLQCERLFAAEKEKKEMYDVSSRREAEERERRVQGELLDKTRSQQSIAAEKHRLADVQAELQEQKKKLDALKCSINKQFSR</sequence>
<protein>
    <submittedName>
        <fullName evidence="3">Uncharacterized protein</fullName>
    </submittedName>
</protein>
<feature type="compositionally biased region" description="Basic and acidic residues" evidence="2">
    <location>
        <begin position="869"/>
        <end position="893"/>
    </location>
</feature>
<evidence type="ECO:0000313" key="4">
    <source>
        <dbReference type="Proteomes" id="UP000038009"/>
    </source>
</evidence>
<keyword evidence="1" id="KW-0175">Coiled coil</keyword>
<dbReference type="OrthoDB" id="272879at2759"/>
<comment type="caution">
    <text evidence="3">The sequence shown here is derived from an EMBL/GenBank/DDBJ whole genome shotgun (WGS) entry which is preliminary data.</text>
</comment>
<dbReference type="EMBL" id="LJSK01000487">
    <property type="protein sequence ID" value="KPI82922.1"/>
    <property type="molecule type" value="Genomic_DNA"/>
</dbReference>
<dbReference type="Proteomes" id="UP000038009">
    <property type="component" value="Unassembled WGS sequence"/>
</dbReference>
<feature type="region of interest" description="Disordered" evidence="2">
    <location>
        <begin position="1"/>
        <end position="51"/>
    </location>
</feature>
<organism evidence="3 4">
    <name type="scientific">Leptomonas seymouri</name>
    <dbReference type="NCBI Taxonomy" id="5684"/>
    <lineage>
        <taxon>Eukaryota</taxon>
        <taxon>Discoba</taxon>
        <taxon>Euglenozoa</taxon>
        <taxon>Kinetoplastea</taxon>
        <taxon>Metakinetoplastina</taxon>
        <taxon>Trypanosomatida</taxon>
        <taxon>Trypanosomatidae</taxon>
        <taxon>Leishmaniinae</taxon>
        <taxon>Leptomonas</taxon>
    </lineage>
</organism>
<feature type="coiled-coil region" evidence="1">
    <location>
        <begin position="898"/>
        <end position="925"/>
    </location>
</feature>
<evidence type="ECO:0000256" key="1">
    <source>
        <dbReference type="SAM" id="Coils"/>
    </source>
</evidence>
<evidence type="ECO:0000313" key="3">
    <source>
        <dbReference type="EMBL" id="KPI82922.1"/>
    </source>
</evidence>